<keyword evidence="3" id="KW-1185">Reference proteome</keyword>
<keyword evidence="1" id="KW-0732">Signal</keyword>
<evidence type="ECO:0000313" key="2">
    <source>
        <dbReference type="EMBL" id="ORZ08055.1"/>
    </source>
</evidence>
<accession>A0A1Y2GFK9</accession>
<gene>
    <name evidence="2" type="ORF">BCR41DRAFT_373446</name>
</gene>
<comment type="caution">
    <text evidence="2">The sequence shown here is derived from an EMBL/GenBank/DDBJ whole genome shotgun (WGS) entry which is preliminary data.</text>
</comment>
<evidence type="ECO:0000313" key="3">
    <source>
        <dbReference type="Proteomes" id="UP000193648"/>
    </source>
</evidence>
<sequence length="211" mass="24022">MCLPRRYRLLQACLLFRLYCPKGLSVAQCGLKRTLLFSQEGYQYWIWAFPLLHPPLLPTLLGLSSSHAASSWLARLIDRLLDYCHYVCRLPSHFHRLMNYRIQNWNYRTSFHALFVWSPLFKSLVRANILHLTGFFPGADFLTRTEDPTFKALPVTTDVGVDLATVFDISEADVTDIDGFAFSISKSLSFAFEPPPPSSSLSSYSSSSRSL</sequence>
<feature type="signal peptide" evidence="1">
    <location>
        <begin position="1"/>
        <end position="25"/>
    </location>
</feature>
<name>A0A1Y2GFK9_9FUNG</name>
<dbReference type="Proteomes" id="UP000193648">
    <property type="component" value="Unassembled WGS sequence"/>
</dbReference>
<organism evidence="2 3">
    <name type="scientific">Lobosporangium transversale</name>
    <dbReference type="NCBI Taxonomy" id="64571"/>
    <lineage>
        <taxon>Eukaryota</taxon>
        <taxon>Fungi</taxon>
        <taxon>Fungi incertae sedis</taxon>
        <taxon>Mucoromycota</taxon>
        <taxon>Mortierellomycotina</taxon>
        <taxon>Mortierellomycetes</taxon>
        <taxon>Mortierellales</taxon>
        <taxon>Mortierellaceae</taxon>
        <taxon>Lobosporangium</taxon>
    </lineage>
</organism>
<proteinExistence type="predicted"/>
<dbReference type="RefSeq" id="XP_021878289.1">
    <property type="nucleotide sequence ID" value="XM_022026777.1"/>
</dbReference>
<reference evidence="2 3" key="1">
    <citation type="submission" date="2016-07" db="EMBL/GenBank/DDBJ databases">
        <title>Pervasive Adenine N6-methylation of Active Genes in Fungi.</title>
        <authorList>
            <consortium name="DOE Joint Genome Institute"/>
            <person name="Mondo S.J."/>
            <person name="Dannebaum R.O."/>
            <person name="Kuo R.C."/>
            <person name="Labutti K."/>
            <person name="Haridas S."/>
            <person name="Kuo A."/>
            <person name="Salamov A."/>
            <person name="Ahrendt S.R."/>
            <person name="Lipzen A."/>
            <person name="Sullivan W."/>
            <person name="Andreopoulos W.B."/>
            <person name="Clum A."/>
            <person name="Lindquist E."/>
            <person name="Daum C."/>
            <person name="Ramamoorthy G.K."/>
            <person name="Gryganskyi A."/>
            <person name="Culley D."/>
            <person name="Magnuson J.K."/>
            <person name="James T.Y."/>
            <person name="O'Malley M.A."/>
            <person name="Stajich J.E."/>
            <person name="Spatafora J.W."/>
            <person name="Visel A."/>
            <person name="Grigoriev I.V."/>
        </authorList>
    </citation>
    <scope>NUCLEOTIDE SEQUENCE [LARGE SCALE GENOMIC DNA]</scope>
    <source>
        <strain evidence="2 3">NRRL 3116</strain>
    </source>
</reference>
<evidence type="ECO:0000256" key="1">
    <source>
        <dbReference type="SAM" id="SignalP"/>
    </source>
</evidence>
<protein>
    <submittedName>
        <fullName evidence="2">Uncharacterized protein</fullName>
    </submittedName>
</protein>
<dbReference type="GeneID" id="33568620"/>
<dbReference type="InParanoid" id="A0A1Y2GFK9"/>
<dbReference type="AlphaFoldDB" id="A0A1Y2GFK9"/>
<feature type="chain" id="PRO_5011988257" evidence="1">
    <location>
        <begin position="26"/>
        <end position="211"/>
    </location>
</feature>
<dbReference type="EMBL" id="MCFF01000039">
    <property type="protein sequence ID" value="ORZ08055.1"/>
    <property type="molecule type" value="Genomic_DNA"/>
</dbReference>